<dbReference type="SMART" id="SM00248">
    <property type="entry name" value="ANK"/>
    <property type="match status" value="6"/>
</dbReference>
<dbReference type="PANTHER" id="PTHR24186">
    <property type="entry name" value="PROTEIN PHOSPHATASE 1 REGULATORY SUBUNIT"/>
    <property type="match status" value="1"/>
</dbReference>
<evidence type="ECO:0000256" key="4">
    <source>
        <dbReference type="ARBA" id="ARBA00022989"/>
    </source>
</evidence>
<keyword evidence="6 8" id="KW-0472">Membrane</keyword>
<keyword evidence="4 8" id="KW-1133">Transmembrane helix</keyword>
<dbReference type="Gene3D" id="1.25.40.20">
    <property type="entry name" value="Ankyrin repeat-containing domain"/>
    <property type="match status" value="1"/>
</dbReference>
<dbReference type="AlphaFoldDB" id="A0ABD3AR38"/>
<dbReference type="PROSITE" id="PS50297">
    <property type="entry name" value="ANK_REP_REGION"/>
    <property type="match status" value="4"/>
</dbReference>
<evidence type="ECO:0000259" key="9">
    <source>
        <dbReference type="Pfam" id="PF13962"/>
    </source>
</evidence>
<evidence type="ECO:0000256" key="5">
    <source>
        <dbReference type="ARBA" id="ARBA00023043"/>
    </source>
</evidence>
<dbReference type="InterPro" id="IPR002110">
    <property type="entry name" value="Ankyrin_rpt"/>
</dbReference>
<evidence type="ECO:0000313" key="10">
    <source>
        <dbReference type="EMBL" id="KAL3533517.1"/>
    </source>
</evidence>
<feature type="repeat" description="ANK" evidence="7">
    <location>
        <begin position="66"/>
        <end position="98"/>
    </location>
</feature>
<evidence type="ECO:0000256" key="1">
    <source>
        <dbReference type="ARBA" id="ARBA00004141"/>
    </source>
</evidence>
<feature type="domain" description="PGG" evidence="9">
    <location>
        <begin position="339"/>
        <end position="459"/>
    </location>
</feature>
<keyword evidence="5 7" id="KW-0040">ANK repeat</keyword>
<comment type="subcellular location">
    <subcellularLocation>
        <location evidence="1">Membrane</location>
        <topology evidence="1">Multi-pass membrane protein</topology>
    </subcellularLocation>
</comment>
<feature type="transmembrane region" description="Helical" evidence="8">
    <location>
        <begin position="437"/>
        <end position="461"/>
    </location>
</feature>
<evidence type="ECO:0000313" key="11">
    <source>
        <dbReference type="Proteomes" id="UP001630127"/>
    </source>
</evidence>
<gene>
    <name evidence="10" type="ORF">ACH5RR_007038</name>
</gene>
<accession>A0ABD3AR38</accession>
<reference evidence="10 11" key="1">
    <citation type="submission" date="2024-11" db="EMBL/GenBank/DDBJ databases">
        <title>A near-complete genome assembly of Cinchona calisaya.</title>
        <authorList>
            <person name="Lian D.C."/>
            <person name="Zhao X.W."/>
            <person name="Wei L."/>
        </authorList>
    </citation>
    <scope>NUCLEOTIDE SEQUENCE [LARGE SCALE GENOMIC DNA]</scope>
    <source>
        <tissue evidence="10">Nenye</tissue>
    </source>
</reference>
<dbReference type="Pfam" id="PF12796">
    <property type="entry name" value="Ank_2"/>
    <property type="match status" value="2"/>
</dbReference>
<feature type="repeat" description="ANK" evidence="7">
    <location>
        <begin position="205"/>
        <end position="237"/>
    </location>
</feature>
<dbReference type="GO" id="GO:0016020">
    <property type="term" value="C:membrane"/>
    <property type="evidence" value="ECO:0007669"/>
    <property type="project" value="UniProtKB-SubCell"/>
</dbReference>
<feature type="transmembrane region" description="Helical" evidence="8">
    <location>
        <begin position="347"/>
        <end position="364"/>
    </location>
</feature>
<dbReference type="Proteomes" id="UP001630127">
    <property type="component" value="Unassembled WGS sequence"/>
</dbReference>
<proteinExistence type="predicted"/>
<feature type="repeat" description="ANK" evidence="7">
    <location>
        <begin position="135"/>
        <end position="156"/>
    </location>
</feature>
<name>A0ABD3AR38_9GENT</name>
<dbReference type="EMBL" id="JBJUIK010000003">
    <property type="protein sequence ID" value="KAL3533517.1"/>
    <property type="molecule type" value="Genomic_DNA"/>
</dbReference>
<comment type="caution">
    <text evidence="10">The sequence shown here is derived from an EMBL/GenBank/DDBJ whole genome shotgun (WGS) entry which is preliminary data.</text>
</comment>
<keyword evidence="2 8" id="KW-0812">Transmembrane</keyword>
<dbReference type="PANTHER" id="PTHR24186:SF37">
    <property type="entry name" value="PGG DOMAIN-CONTAINING PROTEIN"/>
    <property type="match status" value="1"/>
</dbReference>
<dbReference type="PROSITE" id="PS50088">
    <property type="entry name" value="ANK_REPEAT"/>
    <property type="match status" value="4"/>
</dbReference>
<protein>
    <recommendedName>
        <fullName evidence="9">PGG domain-containing protein</fullName>
    </recommendedName>
</protein>
<keyword evidence="11" id="KW-1185">Reference proteome</keyword>
<feature type="repeat" description="ANK" evidence="7">
    <location>
        <begin position="101"/>
        <end position="128"/>
    </location>
</feature>
<evidence type="ECO:0000256" key="7">
    <source>
        <dbReference type="PROSITE-ProRule" id="PRU00023"/>
    </source>
</evidence>
<keyword evidence="3" id="KW-0677">Repeat</keyword>
<evidence type="ECO:0000256" key="3">
    <source>
        <dbReference type="ARBA" id="ARBA00022737"/>
    </source>
</evidence>
<evidence type="ECO:0000256" key="6">
    <source>
        <dbReference type="ARBA" id="ARBA00023136"/>
    </source>
</evidence>
<dbReference type="SUPFAM" id="SSF48403">
    <property type="entry name" value="Ankyrin repeat"/>
    <property type="match status" value="1"/>
</dbReference>
<organism evidence="10 11">
    <name type="scientific">Cinchona calisaya</name>
    <dbReference type="NCBI Taxonomy" id="153742"/>
    <lineage>
        <taxon>Eukaryota</taxon>
        <taxon>Viridiplantae</taxon>
        <taxon>Streptophyta</taxon>
        <taxon>Embryophyta</taxon>
        <taxon>Tracheophyta</taxon>
        <taxon>Spermatophyta</taxon>
        <taxon>Magnoliopsida</taxon>
        <taxon>eudicotyledons</taxon>
        <taxon>Gunneridae</taxon>
        <taxon>Pentapetalae</taxon>
        <taxon>asterids</taxon>
        <taxon>lamiids</taxon>
        <taxon>Gentianales</taxon>
        <taxon>Rubiaceae</taxon>
        <taxon>Cinchonoideae</taxon>
        <taxon>Cinchoneae</taxon>
        <taxon>Cinchona</taxon>
    </lineage>
</organism>
<dbReference type="Pfam" id="PF13962">
    <property type="entry name" value="PGG"/>
    <property type="match status" value="1"/>
</dbReference>
<feature type="transmembrane region" description="Helical" evidence="8">
    <location>
        <begin position="473"/>
        <end position="495"/>
    </location>
</feature>
<dbReference type="InterPro" id="IPR026961">
    <property type="entry name" value="PGG_dom"/>
</dbReference>
<dbReference type="InterPro" id="IPR036770">
    <property type="entry name" value="Ankyrin_rpt-contain_sf"/>
</dbReference>
<sequence>MKSTVAIYMLSLYPGNQETKLKRDMERLETEKRLFDAAFKGNVGILLQLLEKDKQILDKVSLNCNNNYTPLHIATIKGHEEFVKAILAQNPALSAEIDSRKKSSPLHLASEMGHLKIVEAILHANPDMCFVFDRDGRNPFHIAAIKGKIEVLGMLIGARPFAAREKTKRGETVLNLCVKFDQLEALKILVEAMDDDEFLNQKDDDGLNILHLAVISKKIEIIQYLFTTKIDINAKNANGHTAMDIVPQNPRERQQEIENSLRQAGALKAEEITESHCTNNPGSTRANIFPAPLHIVSADYLPPESHSQMPNNILPADNVTSPINPSPKTQGVNQRSNFRWLEQKNKALMVVASLIATMAFQAGLSPPGGVWQDDFQTDGQGNPVPNPHNAGESVMAYHHLHYYKFFLRFNTTALVSSLGIILLLISELPFKHEIFMWILVAVMWLTATSIALTYGISIAFVTPKSDKEQLGHVIEVAVSTWCIVITVILLVKAAYSLHKWWKGGGKLCWPRRSQNSRLENRGNQLSRASTSFI</sequence>
<evidence type="ECO:0000256" key="2">
    <source>
        <dbReference type="ARBA" id="ARBA00022692"/>
    </source>
</evidence>
<evidence type="ECO:0000256" key="8">
    <source>
        <dbReference type="SAM" id="Phobius"/>
    </source>
</evidence>
<feature type="transmembrane region" description="Helical" evidence="8">
    <location>
        <begin position="405"/>
        <end position="425"/>
    </location>
</feature>